<evidence type="ECO:0000259" key="4">
    <source>
        <dbReference type="PROSITE" id="PS51184"/>
    </source>
</evidence>
<accession>A0A1N5TYJ1</accession>
<dbReference type="Proteomes" id="UP000185124">
    <property type="component" value="Unassembled WGS sequence"/>
</dbReference>
<evidence type="ECO:0000256" key="2">
    <source>
        <dbReference type="ARBA" id="ARBA00022723"/>
    </source>
</evidence>
<name>A0A1N5TYJ1_9ACTN</name>
<comment type="cofactor">
    <cofactor evidence="1">
        <name>Fe(2+)</name>
        <dbReference type="ChEBI" id="CHEBI:29033"/>
    </cofactor>
</comment>
<evidence type="ECO:0000313" key="5">
    <source>
        <dbReference type="EMBL" id="SIM53226.1"/>
    </source>
</evidence>
<dbReference type="InterPro" id="IPR039994">
    <property type="entry name" value="NO66-like"/>
</dbReference>
<dbReference type="PROSITE" id="PS51184">
    <property type="entry name" value="JMJC"/>
    <property type="match status" value="1"/>
</dbReference>
<dbReference type="RefSeq" id="WP_084757060.1">
    <property type="nucleotide sequence ID" value="NZ_FSQT01000001.1"/>
</dbReference>
<dbReference type="InterPro" id="IPR003347">
    <property type="entry name" value="JmjC_dom"/>
</dbReference>
<dbReference type="PANTHER" id="PTHR13096">
    <property type="entry name" value="MINA53 MYC INDUCED NUCLEAR ANTIGEN"/>
    <property type="match status" value="1"/>
</dbReference>
<keyword evidence="2" id="KW-0479">Metal-binding</keyword>
<feature type="domain" description="JmjC" evidence="4">
    <location>
        <begin position="90"/>
        <end position="244"/>
    </location>
</feature>
<dbReference type="Gene3D" id="2.60.120.650">
    <property type="entry name" value="Cupin"/>
    <property type="match status" value="1"/>
</dbReference>
<evidence type="ECO:0000256" key="1">
    <source>
        <dbReference type="ARBA" id="ARBA00001954"/>
    </source>
</evidence>
<dbReference type="EMBL" id="FSQT01000001">
    <property type="protein sequence ID" value="SIM53226.1"/>
    <property type="molecule type" value="Genomic_DNA"/>
</dbReference>
<dbReference type="GO" id="GO:0046872">
    <property type="term" value="F:metal ion binding"/>
    <property type="evidence" value="ECO:0007669"/>
    <property type="project" value="UniProtKB-KW"/>
</dbReference>
<dbReference type="PANTHER" id="PTHR13096:SF9">
    <property type="entry name" value="BIFUNCTIONAL LYSINE-SPECIFIC DEMETHYLASE AND HISTIDYL-HYDROXYLASE"/>
    <property type="match status" value="1"/>
</dbReference>
<dbReference type="STRING" id="709881.SAMN04489832_0449"/>
<dbReference type="GO" id="GO:0032453">
    <property type="term" value="F:histone H3K4 demethylase activity"/>
    <property type="evidence" value="ECO:0007669"/>
    <property type="project" value="TreeGrafter"/>
</dbReference>
<organism evidence="5 6">
    <name type="scientific">Micromonospora cremea</name>
    <dbReference type="NCBI Taxonomy" id="709881"/>
    <lineage>
        <taxon>Bacteria</taxon>
        <taxon>Bacillati</taxon>
        <taxon>Actinomycetota</taxon>
        <taxon>Actinomycetes</taxon>
        <taxon>Micromonosporales</taxon>
        <taxon>Micromonosporaceae</taxon>
        <taxon>Micromonospora</taxon>
    </lineage>
</organism>
<reference evidence="6" key="1">
    <citation type="submission" date="2016-12" db="EMBL/GenBank/DDBJ databases">
        <authorList>
            <person name="Varghese N."/>
            <person name="Submissions S."/>
        </authorList>
    </citation>
    <scope>NUCLEOTIDE SEQUENCE [LARGE SCALE GENOMIC DNA]</scope>
    <source>
        <strain evidence="6">DSM 45599</strain>
    </source>
</reference>
<evidence type="ECO:0000256" key="3">
    <source>
        <dbReference type="ARBA" id="ARBA00023004"/>
    </source>
</evidence>
<gene>
    <name evidence="5" type="ORF">SAMN04489832_0449</name>
</gene>
<dbReference type="SUPFAM" id="SSF51197">
    <property type="entry name" value="Clavaminate synthase-like"/>
    <property type="match status" value="1"/>
</dbReference>
<dbReference type="Pfam" id="PF08007">
    <property type="entry name" value="JmjC_2"/>
    <property type="match status" value="1"/>
</dbReference>
<dbReference type="AlphaFoldDB" id="A0A1N5TYJ1"/>
<protein>
    <submittedName>
        <fullName evidence="5">Cupin superfamily protein</fullName>
    </submittedName>
</protein>
<keyword evidence="6" id="KW-1185">Reference proteome</keyword>
<sequence length="300" mass="33948">MSLKLLLPEAGVKDLMTTWPDEVRVYDGVPAELDRVVSTEDLYDWIDTGCVPAAEVAVVKSPSPSINPLSFSANGRTTPGRLRYLLDNGYTIRFGHMERVTPKIHRLAKAVQQETGYSTFVHAFVTPAGEQGLRHHWDQQMTLAIQLAGEKRWNLWEPLFPAPMRDYHDSSLTWQEKWREDWTAAGPDVTIDLKAGQILVLPRGWVHDPHNIGDTEDSVHLTIAIGERTPYWAAEEMIKDAINDESLRRTIAPAEMTGLGLHDVVEDTRSKLIAYLQTLDTEAFTSHLRHLGYTTLEYNH</sequence>
<dbReference type="GO" id="GO:0051864">
    <property type="term" value="F:histone H3K36 demethylase activity"/>
    <property type="evidence" value="ECO:0007669"/>
    <property type="project" value="TreeGrafter"/>
</dbReference>
<evidence type="ECO:0000313" key="6">
    <source>
        <dbReference type="Proteomes" id="UP000185124"/>
    </source>
</evidence>
<keyword evidence="3" id="KW-0408">Iron</keyword>
<proteinExistence type="predicted"/>
<dbReference type="OrthoDB" id="9764016at2"/>